<feature type="compositionally biased region" description="Acidic residues" evidence="1">
    <location>
        <begin position="166"/>
        <end position="177"/>
    </location>
</feature>
<accession>A0A6G0YY28</accession>
<dbReference type="EMBL" id="VUJU01002043">
    <property type="protein sequence ID" value="KAF0762793.1"/>
    <property type="molecule type" value="Genomic_DNA"/>
</dbReference>
<comment type="caution">
    <text evidence="3">The sequence shown here is derived from an EMBL/GenBank/DDBJ whole genome shotgun (WGS) entry which is preliminary data.</text>
</comment>
<feature type="domain" description="DDE-1" evidence="2">
    <location>
        <begin position="38"/>
        <end position="94"/>
    </location>
</feature>
<keyword evidence="4" id="KW-1185">Reference proteome</keyword>
<evidence type="ECO:0000313" key="4">
    <source>
        <dbReference type="Proteomes" id="UP000478052"/>
    </source>
</evidence>
<reference evidence="3 4" key="1">
    <citation type="submission" date="2019-08" db="EMBL/GenBank/DDBJ databases">
        <title>Whole genome of Aphis craccivora.</title>
        <authorList>
            <person name="Voronova N.V."/>
            <person name="Shulinski R.S."/>
            <person name="Bandarenka Y.V."/>
            <person name="Zhorov D.G."/>
            <person name="Warner D."/>
        </authorList>
    </citation>
    <scope>NUCLEOTIDE SEQUENCE [LARGE SCALE GENOMIC DNA]</scope>
    <source>
        <strain evidence="3">180601</strain>
        <tissue evidence="3">Whole Body</tissue>
    </source>
</reference>
<evidence type="ECO:0000313" key="3">
    <source>
        <dbReference type="EMBL" id="KAF0762793.1"/>
    </source>
</evidence>
<dbReference type="InterPro" id="IPR004875">
    <property type="entry name" value="DDE_SF_endonuclease_dom"/>
</dbReference>
<evidence type="ECO:0000256" key="1">
    <source>
        <dbReference type="SAM" id="MobiDB-lite"/>
    </source>
</evidence>
<protein>
    <submittedName>
        <fullName evidence="3">DDE-1 domain-containing protein</fullName>
    </submittedName>
</protein>
<sequence length="253" mass="29199">MFACTGNGELLPSYTLYKALYLYDSWIVGGPSKSRYNRSKSGKNTKYNVEFVFLPLNSTHLIQPLDVTFFRPLKIAWHKITTIWKYGAGSKESSVPKEQFPKLLNNLMDAIKEKQILNIQSGFKKYEVIHMNRDLVLNMLPEDGPECSNSDSEIINDSKSVKLKEDSDESELDEDEVILNNDENNYSKDEDDESPTTELLINTTNLIDSGKIFTFPEKEDLCWLEFEHIIGTVKYPQLHRRGNMKFMADYNGW</sequence>
<gene>
    <name evidence="3" type="ORF">FWK35_00007748</name>
</gene>
<dbReference type="OrthoDB" id="6779859at2759"/>
<dbReference type="GO" id="GO:0003676">
    <property type="term" value="F:nucleic acid binding"/>
    <property type="evidence" value="ECO:0007669"/>
    <property type="project" value="InterPro"/>
</dbReference>
<proteinExistence type="predicted"/>
<feature type="region of interest" description="Disordered" evidence="1">
    <location>
        <begin position="158"/>
        <end position="196"/>
    </location>
</feature>
<dbReference type="AlphaFoldDB" id="A0A6G0YY28"/>
<evidence type="ECO:0000259" key="2">
    <source>
        <dbReference type="Pfam" id="PF03184"/>
    </source>
</evidence>
<name>A0A6G0YY28_APHCR</name>
<dbReference type="Proteomes" id="UP000478052">
    <property type="component" value="Unassembled WGS sequence"/>
</dbReference>
<dbReference type="Pfam" id="PF03184">
    <property type="entry name" value="DDE_1"/>
    <property type="match status" value="1"/>
</dbReference>
<organism evidence="3 4">
    <name type="scientific">Aphis craccivora</name>
    <name type="common">Cowpea aphid</name>
    <dbReference type="NCBI Taxonomy" id="307492"/>
    <lineage>
        <taxon>Eukaryota</taxon>
        <taxon>Metazoa</taxon>
        <taxon>Ecdysozoa</taxon>
        <taxon>Arthropoda</taxon>
        <taxon>Hexapoda</taxon>
        <taxon>Insecta</taxon>
        <taxon>Pterygota</taxon>
        <taxon>Neoptera</taxon>
        <taxon>Paraneoptera</taxon>
        <taxon>Hemiptera</taxon>
        <taxon>Sternorrhyncha</taxon>
        <taxon>Aphidomorpha</taxon>
        <taxon>Aphidoidea</taxon>
        <taxon>Aphididae</taxon>
        <taxon>Aphidini</taxon>
        <taxon>Aphis</taxon>
        <taxon>Aphis</taxon>
    </lineage>
</organism>